<organism evidence="2 3">
    <name type="scientific">Plakobranchus ocellatus</name>
    <dbReference type="NCBI Taxonomy" id="259542"/>
    <lineage>
        <taxon>Eukaryota</taxon>
        <taxon>Metazoa</taxon>
        <taxon>Spiralia</taxon>
        <taxon>Lophotrochozoa</taxon>
        <taxon>Mollusca</taxon>
        <taxon>Gastropoda</taxon>
        <taxon>Heterobranchia</taxon>
        <taxon>Euthyneura</taxon>
        <taxon>Panpulmonata</taxon>
        <taxon>Sacoglossa</taxon>
        <taxon>Placobranchoidea</taxon>
        <taxon>Plakobranchidae</taxon>
        <taxon>Plakobranchus</taxon>
    </lineage>
</organism>
<evidence type="ECO:0000313" key="2">
    <source>
        <dbReference type="EMBL" id="GFO43354.1"/>
    </source>
</evidence>
<proteinExistence type="predicted"/>
<keyword evidence="3" id="KW-1185">Reference proteome</keyword>
<evidence type="ECO:0000256" key="1">
    <source>
        <dbReference type="SAM" id="SignalP"/>
    </source>
</evidence>
<accession>A0AAV4DGI5</accession>
<dbReference type="EMBL" id="BLXT01007882">
    <property type="protein sequence ID" value="GFO43354.1"/>
    <property type="molecule type" value="Genomic_DNA"/>
</dbReference>
<dbReference type="Proteomes" id="UP000735302">
    <property type="component" value="Unassembled WGS sequence"/>
</dbReference>
<comment type="caution">
    <text evidence="2">The sequence shown here is derived from an EMBL/GenBank/DDBJ whole genome shotgun (WGS) entry which is preliminary data.</text>
</comment>
<sequence>MRSYISAVLSGVLLYVRSLQNLVAVFESLSVTLMDSRVCNSCLAVQSSTAVVVYPGCAYLTPHLAPSYGAALYAPETVHQAAMMPSLTLHA</sequence>
<feature type="chain" id="PRO_5043629628" description="Secreted protein" evidence="1">
    <location>
        <begin position="19"/>
        <end position="91"/>
    </location>
</feature>
<evidence type="ECO:0000313" key="3">
    <source>
        <dbReference type="Proteomes" id="UP000735302"/>
    </source>
</evidence>
<reference evidence="2 3" key="1">
    <citation type="journal article" date="2021" name="Elife">
        <title>Chloroplast acquisition without the gene transfer in kleptoplastic sea slugs, Plakobranchus ocellatus.</title>
        <authorList>
            <person name="Maeda T."/>
            <person name="Takahashi S."/>
            <person name="Yoshida T."/>
            <person name="Shimamura S."/>
            <person name="Takaki Y."/>
            <person name="Nagai Y."/>
            <person name="Toyoda A."/>
            <person name="Suzuki Y."/>
            <person name="Arimoto A."/>
            <person name="Ishii H."/>
            <person name="Satoh N."/>
            <person name="Nishiyama T."/>
            <person name="Hasebe M."/>
            <person name="Maruyama T."/>
            <person name="Minagawa J."/>
            <person name="Obokata J."/>
            <person name="Shigenobu S."/>
        </authorList>
    </citation>
    <scope>NUCLEOTIDE SEQUENCE [LARGE SCALE GENOMIC DNA]</scope>
</reference>
<feature type="signal peptide" evidence="1">
    <location>
        <begin position="1"/>
        <end position="18"/>
    </location>
</feature>
<gene>
    <name evidence="2" type="ORF">PoB_006985900</name>
</gene>
<keyword evidence="1" id="KW-0732">Signal</keyword>
<name>A0AAV4DGI5_9GAST</name>
<protein>
    <recommendedName>
        <fullName evidence="4">Secreted protein</fullName>
    </recommendedName>
</protein>
<evidence type="ECO:0008006" key="4">
    <source>
        <dbReference type="Google" id="ProtNLM"/>
    </source>
</evidence>
<dbReference type="AlphaFoldDB" id="A0AAV4DGI5"/>